<dbReference type="PROSITE" id="PS51257">
    <property type="entry name" value="PROKAR_LIPOPROTEIN"/>
    <property type="match status" value="1"/>
</dbReference>
<name>A0A074IU11_STRSL</name>
<dbReference type="EMBL" id="JJMT01000002">
    <property type="protein sequence ID" value="KEO46790.1"/>
    <property type="molecule type" value="Genomic_DNA"/>
</dbReference>
<comment type="caution">
    <text evidence="3">The sequence shown here is derived from an EMBL/GenBank/DDBJ whole genome shotgun (WGS) entry which is preliminary data.</text>
</comment>
<accession>A0A074IU11</accession>
<dbReference type="Pfam" id="PF19804">
    <property type="entry name" value="DUF6287"/>
    <property type="match status" value="1"/>
</dbReference>
<feature type="signal peptide" evidence="2">
    <location>
        <begin position="1"/>
        <end position="23"/>
    </location>
</feature>
<feature type="chain" id="PRO_5043994132" evidence="2">
    <location>
        <begin position="24"/>
        <end position="230"/>
    </location>
</feature>
<protein>
    <submittedName>
        <fullName evidence="3">Uncharacterized protein</fullName>
    </submittedName>
</protein>
<evidence type="ECO:0000256" key="2">
    <source>
        <dbReference type="SAM" id="SignalP"/>
    </source>
</evidence>
<feature type="compositionally biased region" description="Polar residues" evidence="1">
    <location>
        <begin position="77"/>
        <end position="126"/>
    </location>
</feature>
<feature type="compositionally biased region" description="Basic and acidic residues" evidence="1">
    <location>
        <begin position="51"/>
        <end position="63"/>
    </location>
</feature>
<dbReference type="Proteomes" id="UP000027855">
    <property type="component" value="Unassembled WGS sequence"/>
</dbReference>
<dbReference type="AlphaFoldDB" id="A0A074IU11"/>
<evidence type="ECO:0000256" key="1">
    <source>
        <dbReference type="SAM" id="MobiDB-lite"/>
    </source>
</evidence>
<sequence length="230" mass="23725">MKPATKRFTILTALALTSVLLLGACGNNKKEATLTSSSSKVSQKVKSTKPSSKEKTKKSEQKTKSSSSEEVSKATSGETASQPSAGNVAGSTQQEVAPTNPSEETAGVNQGTPTEQPAASAEQTPATTVVDATAMANGDFSSVAGTYQNDLGDTITVSPSGSVTRVGAESGYSDTSSQLFNGFAQDGGYVAGFAHNDGPTSDPIFFDSNGQIRFGSDAIYGRMHVYNKLD</sequence>
<gene>
    <name evidence="3" type="ORF">DL07_04840</name>
</gene>
<dbReference type="RefSeq" id="WP_037600465.1">
    <property type="nucleotide sequence ID" value="NZ_CACRUJ010000003.1"/>
</dbReference>
<evidence type="ECO:0000313" key="4">
    <source>
        <dbReference type="Proteomes" id="UP000027855"/>
    </source>
</evidence>
<reference evidence="3 4" key="1">
    <citation type="submission" date="2014-04" db="EMBL/GenBank/DDBJ databases">
        <title>Variable characteristics of bacteriocin-producing Streptococcus salivarius strains isolated from Malaysian subjects.</title>
        <authorList>
            <person name="Philip K."/>
            <person name="Barbour A."/>
        </authorList>
    </citation>
    <scope>NUCLEOTIDE SEQUENCE [LARGE SCALE GENOMIC DNA]</scope>
    <source>
        <strain evidence="3 4">NU10</strain>
    </source>
</reference>
<keyword evidence="2" id="KW-0732">Signal</keyword>
<feature type="compositionally biased region" description="Low complexity" evidence="1">
    <location>
        <begin position="64"/>
        <end position="76"/>
    </location>
</feature>
<feature type="compositionally biased region" description="Low complexity" evidence="1">
    <location>
        <begin position="35"/>
        <end position="50"/>
    </location>
</feature>
<proteinExistence type="predicted"/>
<evidence type="ECO:0000313" key="3">
    <source>
        <dbReference type="EMBL" id="KEO46790.1"/>
    </source>
</evidence>
<dbReference type="InterPro" id="IPR046254">
    <property type="entry name" value="DUF6287"/>
</dbReference>
<organism evidence="3 4">
    <name type="scientific">Streptococcus salivarius</name>
    <dbReference type="NCBI Taxonomy" id="1304"/>
    <lineage>
        <taxon>Bacteria</taxon>
        <taxon>Bacillati</taxon>
        <taxon>Bacillota</taxon>
        <taxon>Bacilli</taxon>
        <taxon>Lactobacillales</taxon>
        <taxon>Streptococcaceae</taxon>
        <taxon>Streptococcus</taxon>
    </lineage>
</organism>
<feature type="region of interest" description="Disordered" evidence="1">
    <location>
        <begin position="30"/>
        <end position="126"/>
    </location>
</feature>